<evidence type="ECO:0000313" key="2">
    <source>
        <dbReference type="Proteomes" id="UP001291623"/>
    </source>
</evidence>
<proteinExistence type="predicted"/>
<dbReference type="PANTHER" id="PTHR10242:SF7">
    <property type="entry name" value="HHH-GPD DOMAIN-CONTAINING PROTEIN"/>
    <property type="match status" value="1"/>
</dbReference>
<dbReference type="InterPro" id="IPR052054">
    <property type="entry name" value="Oxidative_DNA_repair_enzyme"/>
</dbReference>
<name>A0AAE1S033_9SOLA</name>
<comment type="caution">
    <text evidence="1">The sequence shown here is derived from an EMBL/GenBank/DDBJ whole genome shotgun (WGS) entry which is preliminary data.</text>
</comment>
<dbReference type="AlphaFoldDB" id="A0AAE1S033"/>
<dbReference type="Proteomes" id="UP001291623">
    <property type="component" value="Unassembled WGS sequence"/>
</dbReference>
<dbReference type="GO" id="GO:0005634">
    <property type="term" value="C:nucleus"/>
    <property type="evidence" value="ECO:0007669"/>
    <property type="project" value="TreeGrafter"/>
</dbReference>
<dbReference type="EMBL" id="JAVYJV010000010">
    <property type="protein sequence ID" value="KAK4360243.1"/>
    <property type="molecule type" value="Genomic_DNA"/>
</dbReference>
<dbReference type="GO" id="GO:0006285">
    <property type="term" value="P:base-excision repair, AP site formation"/>
    <property type="evidence" value="ECO:0007669"/>
    <property type="project" value="TreeGrafter"/>
</dbReference>
<dbReference type="PANTHER" id="PTHR10242">
    <property type="entry name" value="8-OXOGUANINE DNA GLYCOSYLASE"/>
    <property type="match status" value="1"/>
</dbReference>
<dbReference type="SUPFAM" id="SSF48150">
    <property type="entry name" value="DNA-glycosylase"/>
    <property type="match status" value="1"/>
</dbReference>
<evidence type="ECO:0008006" key="3">
    <source>
        <dbReference type="Google" id="ProtNLM"/>
    </source>
</evidence>
<accession>A0AAE1S033</accession>
<reference evidence="1" key="1">
    <citation type="submission" date="2023-12" db="EMBL/GenBank/DDBJ databases">
        <title>Genome assembly of Anisodus tanguticus.</title>
        <authorList>
            <person name="Wang Y.-J."/>
        </authorList>
    </citation>
    <scope>NUCLEOTIDE SEQUENCE</scope>
    <source>
        <strain evidence="1">KB-2021</strain>
        <tissue evidence="1">Leaf</tissue>
    </source>
</reference>
<sequence>MMAPNHWDPSTKSFSRPLRLADSITSAMTSISQPPGEDHLVVMVYGASILSLKDKRAIQDQVNRMLRLTDKDEQDVGYFHKLHPDAEAKGFGRLFRSPTLFEDVAKSLLLRFCPWKTSLDLAKALCDLQLKKVMSKRKRANISPIGDFPSPEELASFREEELKSKGKFGYRAADLIILAKQVVDGKINLSKFEKGDIADEPSARFKLKINGAGPFTTHTIMMCSGYYDNIPIDSETMRHIEEFHGLNVRKRKKRSISFHTKDKIQQVYKLYHPFQCLAYWFELANSYEIKLGKALSELLPSEYHYATGNYEKKKKKKKY</sequence>
<evidence type="ECO:0000313" key="1">
    <source>
        <dbReference type="EMBL" id="KAK4360243.1"/>
    </source>
</evidence>
<keyword evidence="2" id="KW-1185">Reference proteome</keyword>
<gene>
    <name evidence="1" type="ORF">RND71_019195</name>
</gene>
<dbReference type="Gene3D" id="1.10.340.30">
    <property type="entry name" value="Hypothetical protein, domain 2"/>
    <property type="match status" value="1"/>
</dbReference>
<dbReference type="InterPro" id="IPR011257">
    <property type="entry name" value="DNA_glycosylase"/>
</dbReference>
<dbReference type="GO" id="GO:0034039">
    <property type="term" value="F:8-oxo-7,8-dihydroguanine DNA N-glycosylase activity"/>
    <property type="evidence" value="ECO:0007669"/>
    <property type="project" value="TreeGrafter"/>
</dbReference>
<organism evidence="1 2">
    <name type="scientific">Anisodus tanguticus</name>
    <dbReference type="NCBI Taxonomy" id="243964"/>
    <lineage>
        <taxon>Eukaryota</taxon>
        <taxon>Viridiplantae</taxon>
        <taxon>Streptophyta</taxon>
        <taxon>Embryophyta</taxon>
        <taxon>Tracheophyta</taxon>
        <taxon>Spermatophyta</taxon>
        <taxon>Magnoliopsida</taxon>
        <taxon>eudicotyledons</taxon>
        <taxon>Gunneridae</taxon>
        <taxon>Pentapetalae</taxon>
        <taxon>asterids</taxon>
        <taxon>lamiids</taxon>
        <taxon>Solanales</taxon>
        <taxon>Solanaceae</taxon>
        <taxon>Solanoideae</taxon>
        <taxon>Hyoscyameae</taxon>
        <taxon>Anisodus</taxon>
    </lineage>
</organism>
<protein>
    <recommendedName>
        <fullName evidence="3">HhH-GPD domain-containing protein</fullName>
    </recommendedName>
</protein>